<protein>
    <submittedName>
        <fullName evidence="2">DUF4381 family protein</fullName>
    </submittedName>
</protein>
<reference evidence="2 3" key="1">
    <citation type="submission" date="2019-12" db="EMBL/GenBank/DDBJ databases">
        <authorList>
            <person name="Zhang Y.-J."/>
        </authorList>
    </citation>
    <scope>NUCLEOTIDE SEQUENCE [LARGE SCALE GENOMIC DNA]</scope>
    <source>
        <strain evidence="2 3">H18S-6</strain>
    </source>
</reference>
<keyword evidence="1" id="KW-0812">Transmembrane</keyword>
<dbReference type="EMBL" id="WSFO01000017">
    <property type="protein sequence ID" value="KAE9625974.1"/>
    <property type="molecule type" value="Genomic_DNA"/>
</dbReference>
<feature type="transmembrane region" description="Helical" evidence="1">
    <location>
        <begin position="34"/>
        <end position="54"/>
    </location>
</feature>
<accession>A0A6A4RBB6</accession>
<evidence type="ECO:0000313" key="2">
    <source>
        <dbReference type="EMBL" id="KAE9625974.1"/>
    </source>
</evidence>
<proteinExistence type="predicted"/>
<dbReference type="Pfam" id="PF14316">
    <property type="entry name" value="DUF4381"/>
    <property type="match status" value="1"/>
</dbReference>
<dbReference type="InterPro" id="IPR025489">
    <property type="entry name" value="DUF4381"/>
</dbReference>
<evidence type="ECO:0000313" key="3">
    <source>
        <dbReference type="Proteomes" id="UP000441586"/>
    </source>
</evidence>
<keyword evidence="1" id="KW-1133">Transmembrane helix</keyword>
<evidence type="ECO:0000256" key="1">
    <source>
        <dbReference type="SAM" id="Phobius"/>
    </source>
</evidence>
<dbReference type="AlphaFoldDB" id="A0A6A4RBB6"/>
<sequence>MSQHLDGLNLVELLDLLEPVPQPMPISMAPQTPGWIVLAVLALTLMLCATRYRLRRYRANAYRRAALAELELLIKTGESPAEISVLLRRTALAAFPRDQVASLHGDRWLRFLDAHFPGDGFSTGPGRILATAPWRPVAPDPALTALARDWICKHQRHSGEPC</sequence>
<comment type="caution">
    <text evidence="2">The sequence shown here is derived from an EMBL/GenBank/DDBJ whole genome shotgun (WGS) entry which is preliminary data.</text>
</comment>
<name>A0A6A4RBB6_9RHOB</name>
<dbReference type="Proteomes" id="UP000441586">
    <property type="component" value="Unassembled WGS sequence"/>
</dbReference>
<organism evidence="2 3">
    <name type="scientific">Parasedimentitalea maritima</name>
    <dbReference type="NCBI Taxonomy" id="2578117"/>
    <lineage>
        <taxon>Bacteria</taxon>
        <taxon>Pseudomonadati</taxon>
        <taxon>Pseudomonadota</taxon>
        <taxon>Alphaproteobacteria</taxon>
        <taxon>Rhodobacterales</taxon>
        <taxon>Paracoccaceae</taxon>
        <taxon>Parasedimentitalea</taxon>
    </lineage>
</organism>
<gene>
    <name evidence="2" type="ORF">GP644_21595</name>
</gene>
<keyword evidence="1" id="KW-0472">Membrane</keyword>
<dbReference type="RefSeq" id="WP_158981558.1">
    <property type="nucleotide sequence ID" value="NZ_WSFO01000017.1"/>
</dbReference>